<protein>
    <submittedName>
        <fullName evidence="3">Uncharacterized protein LOC108620019</fullName>
    </submittedName>
</protein>
<dbReference type="CDD" id="cd18186">
    <property type="entry name" value="BTB_POZ_ZBTB_KLHL-like"/>
    <property type="match status" value="1"/>
</dbReference>
<dbReference type="Pfam" id="PF07707">
    <property type="entry name" value="BACK"/>
    <property type="match status" value="1"/>
</dbReference>
<dbReference type="SUPFAM" id="SSF54695">
    <property type="entry name" value="POZ domain"/>
    <property type="match status" value="1"/>
</dbReference>
<accession>A0ABM1PYS7</accession>
<dbReference type="PANTHER" id="PTHR22667:SF0">
    <property type="entry name" value="AT01380P-RELATED"/>
    <property type="match status" value="1"/>
</dbReference>
<name>A0ABM1PYS7_DROAR</name>
<dbReference type="SMART" id="SM00875">
    <property type="entry name" value="BACK"/>
    <property type="match status" value="1"/>
</dbReference>
<dbReference type="Pfam" id="PF15881">
    <property type="entry name" value="DUF4734"/>
    <property type="match status" value="1"/>
</dbReference>
<reference evidence="2" key="2">
    <citation type="journal article" date="2016" name="G3 (Bethesda)">
        <title>Genome Evolution in Three Species of Cactophilic Drosophila.</title>
        <authorList>
            <person name="Sanchez-Flores A."/>
            <person name="Penazola F."/>
            <person name="Carpinteyro-Ponce J."/>
            <person name="Nazario-Yepiz N."/>
            <person name="Abreu-Goodger C."/>
            <person name="Machado C.A."/>
            <person name="Markow T.A."/>
        </authorList>
    </citation>
    <scope>NUCLEOTIDE SEQUENCE [LARGE SCALE GENOMIC DNA]</scope>
</reference>
<dbReference type="Proteomes" id="UP000694904">
    <property type="component" value="Chromosome X"/>
</dbReference>
<dbReference type="PANTHER" id="PTHR22667">
    <property type="entry name" value="AT01380P-RELATED"/>
    <property type="match status" value="1"/>
</dbReference>
<dbReference type="GeneID" id="108620019"/>
<dbReference type="InterPro" id="IPR011705">
    <property type="entry name" value="BACK"/>
</dbReference>
<evidence type="ECO:0000313" key="2">
    <source>
        <dbReference type="Proteomes" id="UP000694904"/>
    </source>
</evidence>
<feature type="domain" description="BACK" evidence="1">
    <location>
        <begin position="315"/>
        <end position="416"/>
    </location>
</feature>
<proteinExistence type="predicted"/>
<dbReference type="InterPro" id="IPR031750">
    <property type="entry name" value="DUF4734"/>
</dbReference>
<gene>
    <name evidence="3" type="primary">LOC108620019</name>
</gene>
<keyword evidence="2" id="KW-1185">Reference proteome</keyword>
<reference evidence="3" key="3">
    <citation type="submission" date="2025-08" db="UniProtKB">
        <authorList>
            <consortium name="RefSeq"/>
        </authorList>
    </citation>
    <scope>IDENTIFICATION</scope>
    <source>
        <tissue evidence="3">Whole organism</tissue>
    </source>
</reference>
<dbReference type="Gene3D" id="1.25.40.420">
    <property type="match status" value="1"/>
</dbReference>
<dbReference type="Gene3D" id="3.30.710.10">
    <property type="entry name" value="Potassium Channel Kv1.1, Chain A"/>
    <property type="match status" value="1"/>
</dbReference>
<organism evidence="2 3">
    <name type="scientific">Drosophila arizonae</name>
    <name type="common">Fruit fly</name>
    <dbReference type="NCBI Taxonomy" id="7263"/>
    <lineage>
        <taxon>Eukaryota</taxon>
        <taxon>Metazoa</taxon>
        <taxon>Ecdysozoa</taxon>
        <taxon>Arthropoda</taxon>
        <taxon>Hexapoda</taxon>
        <taxon>Insecta</taxon>
        <taxon>Pterygota</taxon>
        <taxon>Neoptera</taxon>
        <taxon>Endopterygota</taxon>
        <taxon>Diptera</taxon>
        <taxon>Brachycera</taxon>
        <taxon>Muscomorpha</taxon>
        <taxon>Ephydroidea</taxon>
        <taxon>Drosophilidae</taxon>
        <taxon>Drosophila</taxon>
    </lineage>
</organism>
<reference evidence="2" key="1">
    <citation type="journal article" date="1997" name="Nucleic Acids Res.">
        <title>tRNAscan-SE: a program for improved detection of transfer RNA genes in genomic sequence.</title>
        <authorList>
            <person name="Lowe T.M."/>
            <person name="Eddy S.R."/>
        </authorList>
    </citation>
    <scope>NUCLEOTIDE SEQUENCE [LARGE SCALE GENOMIC DNA]</scope>
</reference>
<evidence type="ECO:0000313" key="3">
    <source>
        <dbReference type="RefSeq" id="XP_017872363.1"/>
    </source>
</evidence>
<dbReference type="InterPro" id="IPR011333">
    <property type="entry name" value="SKP1/BTB/POZ_sf"/>
</dbReference>
<sequence>MEAKSMQLPRLQLKEPDETKKRKMYKHWTPIRAVQENWPKKGDANLSYSEYRKRITRFVNRQIILSQLDSDSEAEREKEIEAKNVEENIFLYGDIIQRQELINEGLDEAMLQTKKLIDKAIFNEFQMVNDIKREDIYDHKLANPISMTECYTGTHTCDESPATLEQMKERLDKTFPEVHLQEYLIYSGTIHIIDDTFEDDLELIEDLCHLFSQNIGPTLAVCVDGKQFYCHSLLLGTLSNFFNNRDFSHVLYLPGSRIQARAFVNIYRWMIEPIQSMSLRQLVELLRGAHFLAIDELCNQLWDFTHELLQDRNHIIPMYTVAQRGCITVDRLLSPYVGYVFLRYVGSTEFQKLEAHKVKRMLDADTLGVNSEIEVLYAGALWLQGNWPLRKRFTGEVISSVRFELMPFIFILSFIRARDGPPALNGIRRCLAVHKQVYDGLTAQRHNPFKLKGNTGMYPRDWIYDPSCPYHHGHSCNAWRYVSYKQFLLYVKWIQTLPGLQLENIKHYTDDDIVCC</sequence>
<dbReference type="RefSeq" id="XP_017872363.1">
    <property type="nucleotide sequence ID" value="XM_018016874.1"/>
</dbReference>
<evidence type="ECO:0000259" key="1">
    <source>
        <dbReference type="SMART" id="SM00875"/>
    </source>
</evidence>